<accession>A0A645HLC4</accession>
<proteinExistence type="predicted"/>
<organism evidence="1">
    <name type="scientific">bioreactor metagenome</name>
    <dbReference type="NCBI Taxonomy" id="1076179"/>
    <lineage>
        <taxon>unclassified sequences</taxon>
        <taxon>metagenomes</taxon>
        <taxon>ecological metagenomes</taxon>
    </lineage>
</organism>
<evidence type="ECO:0000313" key="1">
    <source>
        <dbReference type="EMBL" id="MPN39560.1"/>
    </source>
</evidence>
<dbReference type="EMBL" id="VSSQ01095441">
    <property type="protein sequence ID" value="MPN39560.1"/>
    <property type="molecule type" value="Genomic_DNA"/>
</dbReference>
<dbReference type="AlphaFoldDB" id="A0A645HLC4"/>
<protein>
    <submittedName>
        <fullName evidence="1">Uncharacterized protein</fullName>
    </submittedName>
</protein>
<sequence length="115" mass="13889">MNEDYTPSVLDETLDSYIESKNILIIGGEKEWRRKFRSKYPMIRTLNGFNENFDISILNNYDYIFFYTKFISHATFYRAMNFIRINQCKFGYIGKTNIELVEQEIIEELRKQVDK</sequence>
<gene>
    <name evidence="1" type="ORF">SDC9_187088</name>
</gene>
<reference evidence="1" key="1">
    <citation type="submission" date="2019-08" db="EMBL/GenBank/DDBJ databases">
        <authorList>
            <person name="Kucharzyk K."/>
            <person name="Murdoch R.W."/>
            <person name="Higgins S."/>
            <person name="Loffler F."/>
        </authorList>
    </citation>
    <scope>NUCLEOTIDE SEQUENCE</scope>
</reference>
<comment type="caution">
    <text evidence="1">The sequence shown here is derived from an EMBL/GenBank/DDBJ whole genome shotgun (WGS) entry which is preliminary data.</text>
</comment>
<name>A0A645HLC4_9ZZZZ</name>